<name>A0A3P5YLF5_BRACM</name>
<dbReference type="SUPFAM" id="SSF117281">
    <property type="entry name" value="Kelch motif"/>
    <property type="match status" value="1"/>
</dbReference>
<dbReference type="Pfam" id="PF25210">
    <property type="entry name" value="Kelch_FKB95"/>
    <property type="match status" value="1"/>
</dbReference>
<dbReference type="InterPro" id="IPR057499">
    <property type="entry name" value="Kelch_FKB95"/>
</dbReference>
<dbReference type="PANTHER" id="PTHR24414:SF184">
    <property type="entry name" value="GALACTOSE OXIDASE_KELCH REPEAT SUPERFAMILY PROTEIN"/>
    <property type="match status" value="1"/>
</dbReference>
<proteinExistence type="predicted"/>
<dbReference type="InterPro" id="IPR015915">
    <property type="entry name" value="Kelch-typ_b-propeller"/>
</dbReference>
<reference evidence="2" key="1">
    <citation type="submission" date="2018-11" db="EMBL/GenBank/DDBJ databases">
        <authorList>
            <consortium name="Genoscope - CEA"/>
            <person name="William W."/>
        </authorList>
    </citation>
    <scope>NUCLEOTIDE SEQUENCE</scope>
</reference>
<dbReference type="EMBL" id="LR031569">
    <property type="protein sequence ID" value="VDC67949.1"/>
    <property type="molecule type" value="Genomic_DNA"/>
</dbReference>
<dbReference type="AlphaFoldDB" id="A0A3P5YLF5"/>
<protein>
    <recommendedName>
        <fullName evidence="1">FKB95-like N-terminal Kelch domain-containing protein</fullName>
    </recommendedName>
</protein>
<gene>
    <name evidence="2" type="ORF">BRAA06T26489Z</name>
</gene>
<organism evidence="2">
    <name type="scientific">Brassica campestris</name>
    <name type="common">Field mustard</name>
    <dbReference type="NCBI Taxonomy" id="3711"/>
    <lineage>
        <taxon>Eukaryota</taxon>
        <taxon>Viridiplantae</taxon>
        <taxon>Streptophyta</taxon>
        <taxon>Embryophyta</taxon>
        <taxon>Tracheophyta</taxon>
        <taxon>Spermatophyta</taxon>
        <taxon>Magnoliopsida</taxon>
        <taxon>eudicotyledons</taxon>
        <taxon>Gunneridae</taxon>
        <taxon>Pentapetalae</taxon>
        <taxon>rosids</taxon>
        <taxon>malvids</taxon>
        <taxon>Brassicales</taxon>
        <taxon>Brassicaceae</taxon>
        <taxon>Brassiceae</taxon>
        <taxon>Brassica</taxon>
    </lineage>
</organism>
<accession>A0A3P5YLF5</accession>
<dbReference type="InterPro" id="IPR050354">
    <property type="entry name" value="F-box/kelch-repeat_ARATH"/>
</dbReference>
<evidence type="ECO:0000259" key="1">
    <source>
        <dbReference type="Pfam" id="PF25210"/>
    </source>
</evidence>
<dbReference type="PANTHER" id="PTHR24414">
    <property type="entry name" value="F-BOX/KELCH-REPEAT PROTEIN SKIP4"/>
    <property type="match status" value="1"/>
</dbReference>
<sequence>MYFSAKTGKTHFSAKTGKMYFTHLDKTSRWTIWMHLLDVQTNRTYLLFGGLVNVRNNKADHLSSVMVLEHKYFLLNQQKAMRCLKAFLSKAFDEKIYICRPSEYKSVTHEGAVYVKCEVERMTCKLHKGIRWSAADLGVMNMGWRSFSSLCVIENVLYLYSWKIYWYDSRDRLWKDLKGLDIYPRLSLSNHVKLNDYGGKMAVLWDEYDCGMKKEIWCAEIAIKKNLFGAPSGMLKYFDVLSQPVNDIS</sequence>
<feature type="domain" description="FKB95-like N-terminal Kelch" evidence="1">
    <location>
        <begin position="100"/>
        <end position="240"/>
    </location>
</feature>
<evidence type="ECO:0000313" key="2">
    <source>
        <dbReference type="EMBL" id="VDC67949.1"/>
    </source>
</evidence>